<gene>
    <name evidence="9" type="primary">siaT_3</name>
    <name evidence="9" type="ORF">Poly41_28590</name>
</gene>
<feature type="transmembrane region" description="Helical" evidence="7">
    <location>
        <begin position="182"/>
        <end position="201"/>
    </location>
</feature>
<evidence type="ECO:0000256" key="7">
    <source>
        <dbReference type="SAM" id="Phobius"/>
    </source>
</evidence>
<accession>A0A5C6DM04</accession>
<dbReference type="AlphaFoldDB" id="A0A5C6DM04"/>
<keyword evidence="5 7" id="KW-1133">Transmembrane helix</keyword>
<feature type="transmembrane region" description="Helical" evidence="7">
    <location>
        <begin position="355"/>
        <end position="372"/>
    </location>
</feature>
<dbReference type="PANTHER" id="PTHR33362">
    <property type="entry name" value="SIALIC ACID TRAP TRANSPORTER PERMEASE PROTEIN SIAT-RELATED"/>
    <property type="match status" value="1"/>
</dbReference>
<feature type="transmembrane region" description="Helical" evidence="7">
    <location>
        <begin position="314"/>
        <end position="335"/>
    </location>
</feature>
<feature type="transmembrane region" description="Helical" evidence="7">
    <location>
        <begin position="260"/>
        <end position="278"/>
    </location>
</feature>
<feature type="domain" description="TRAP C4-dicarboxylate transport system permease DctM subunit" evidence="8">
    <location>
        <begin position="9"/>
        <end position="458"/>
    </location>
</feature>
<evidence type="ECO:0000256" key="4">
    <source>
        <dbReference type="ARBA" id="ARBA00022692"/>
    </source>
</evidence>
<keyword evidence="3" id="KW-0997">Cell inner membrane</keyword>
<comment type="caution">
    <text evidence="9">The sequence shown here is derived from an EMBL/GenBank/DDBJ whole genome shotgun (WGS) entry which is preliminary data.</text>
</comment>
<protein>
    <submittedName>
        <fullName evidence="9">Sialic acid TRAP transporter permease protein SiaT</fullName>
    </submittedName>
</protein>
<feature type="transmembrane region" description="Helical" evidence="7">
    <location>
        <begin position="439"/>
        <end position="463"/>
    </location>
</feature>
<evidence type="ECO:0000256" key="2">
    <source>
        <dbReference type="ARBA" id="ARBA00022475"/>
    </source>
</evidence>
<feature type="transmembrane region" description="Helical" evidence="7">
    <location>
        <begin position="379"/>
        <end position="398"/>
    </location>
</feature>
<organism evidence="9 10">
    <name type="scientific">Novipirellula artificiosorum</name>
    <dbReference type="NCBI Taxonomy" id="2528016"/>
    <lineage>
        <taxon>Bacteria</taxon>
        <taxon>Pseudomonadati</taxon>
        <taxon>Planctomycetota</taxon>
        <taxon>Planctomycetia</taxon>
        <taxon>Pirellulales</taxon>
        <taxon>Pirellulaceae</taxon>
        <taxon>Novipirellula</taxon>
    </lineage>
</organism>
<sequence length="495" mass="51891">MGAVALILIVTFVVLLLLDVPIAVAIALASFLAILAEGFDPSVVLASKMVSGVNSFALLAIPFFILSGHLMGQGGLARRLIDFAATLVGRLPGGLGYVNTLTCMLFGSISGSAAAAVSSVGGFMIPEMNRKGYDREFNVAVTTTAATTGLMIPPSNIMIVYSVAAGSVSIAAMFMAGVLPGILSGLCIMLVAGVMSVFAGYRGETIKIPRWKPVAATLVIAALIGTTFVAQSYGEKMGWALFVFITVACAIAFTTFRRAFLTLLLIAIVIGGILGGVFTATEAAAIAVVYSFLLSVVVYREIKLSQLPSILLESGITTAVVMLLIGASSGMSWIMTMANIPQTVSDGLLGISDNPLVILLVINLLLIFVGTFMDMTPAVLIFTPIFLPVVTALGMHPVHFGIMMIANLCIGLCTPPVGTCLFIGCGVGKTTIGKVTPTMLPFFGSMMVSLLVITYVPAVSLWLPVQSKQLKASEVDQAFFMNTPRFPMDLPSDSR</sequence>
<keyword evidence="2" id="KW-1003">Cell membrane</keyword>
<keyword evidence="4 7" id="KW-0812">Transmembrane</keyword>
<dbReference type="OrthoDB" id="9772674at2"/>
<dbReference type="GO" id="GO:0005886">
    <property type="term" value="C:plasma membrane"/>
    <property type="evidence" value="ECO:0007669"/>
    <property type="project" value="UniProtKB-SubCell"/>
</dbReference>
<feature type="transmembrane region" description="Helical" evidence="7">
    <location>
        <begin position="404"/>
        <end position="427"/>
    </location>
</feature>
<evidence type="ECO:0000256" key="1">
    <source>
        <dbReference type="ARBA" id="ARBA00004429"/>
    </source>
</evidence>
<keyword evidence="10" id="KW-1185">Reference proteome</keyword>
<dbReference type="PANTHER" id="PTHR33362:SF2">
    <property type="entry name" value="TRAP TRANSPORTER LARGE PERMEASE PROTEIN"/>
    <property type="match status" value="1"/>
</dbReference>
<proteinExistence type="predicted"/>
<dbReference type="RefSeq" id="WP_146526701.1">
    <property type="nucleotide sequence ID" value="NZ_SJPV01000004.1"/>
</dbReference>
<evidence type="ECO:0000313" key="9">
    <source>
        <dbReference type="EMBL" id="TWU38383.1"/>
    </source>
</evidence>
<evidence type="ECO:0000256" key="6">
    <source>
        <dbReference type="ARBA" id="ARBA00023136"/>
    </source>
</evidence>
<feature type="transmembrane region" description="Helical" evidence="7">
    <location>
        <begin position="237"/>
        <end position="253"/>
    </location>
</feature>
<dbReference type="InterPro" id="IPR004681">
    <property type="entry name" value="TRAP_DctM"/>
</dbReference>
<keyword evidence="6 7" id="KW-0472">Membrane</keyword>
<dbReference type="Pfam" id="PF06808">
    <property type="entry name" value="DctM"/>
    <property type="match status" value="1"/>
</dbReference>
<name>A0A5C6DM04_9BACT</name>
<evidence type="ECO:0000256" key="3">
    <source>
        <dbReference type="ARBA" id="ARBA00022519"/>
    </source>
</evidence>
<feature type="transmembrane region" description="Helical" evidence="7">
    <location>
        <begin position="284"/>
        <end position="302"/>
    </location>
</feature>
<dbReference type="NCBIfam" id="TIGR00786">
    <property type="entry name" value="dctM"/>
    <property type="match status" value="1"/>
</dbReference>
<dbReference type="InterPro" id="IPR010656">
    <property type="entry name" value="DctM"/>
</dbReference>
<feature type="transmembrane region" description="Helical" evidence="7">
    <location>
        <begin position="213"/>
        <end position="231"/>
    </location>
</feature>
<dbReference type="EMBL" id="SJPV01000004">
    <property type="protein sequence ID" value="TWU38383.1"/>
    <property type="molecule type" value="Genomic_DNA"/>
</dbReference>
<evidence type="ECO:0000256" key="5">
    <source>
        <dbReference type="ARBA" id="ARBA00022989"/>
    </source>
</evidence>
<feature type="transmembrane region" description="Helical" evidence="7">
    <location>
        <begin position="49"/>
        <end position="68"/>
    </location>
</feature>
<evidence type="ECO:0000313" key="10">
    <source>
        <dbReference type="Proteomes" id="UP000319143"/>
    </source>
</evidence>
<evidence type="ECO:0000259" key="8">
    <source>
        <dbReference type="Pfam" id="PF06808"/>
    </source>
</evidence>
<reference evidence="9 10" key="1">
    <citation type="submission" date="2019-02" db="EMBL/GenBank/DDBJ databases">
        <title>Deep-cultivation of Planctomycetes and their phenomic and genomic characterization uncovers novel biology.</title>
        <authorList>
            <person name="Wiegand S."/>
            <person name="Jogler M."/>
            <person name="Boedeker C."/>
            <person name="Pinto D."/>
            <person name="Vollmers J."/>
            <person name="Rivas-Marin E."/>
            <person name="Kohn T."/>
            <person name="Peeters S.H."/>
            <person name="Heuer A."/>
            <person name="Rast P."/>
            <person name="Oberbeckmann S."/>
            <person name="Bunk B."/>
            <person name="Jeske O."/>
            <person name="Meyerdierks A."/>
            <person name="Storesund J.E."/>
            <person name="Kallscheuer N."/>
            <person name="Luecker S."/>
            <person name="Lage O.M."/>
            <person name="Pohl T."/>
            <person name="Merkel B.J."/>
            <person name="Hornburger P."/>
            <person name="Mueller R.-W."/>
            <person name="Bruemmer F."/>
            <person name="Labrenz M."/>
            <person name="Spormann A.M."/>
            <person name="Op Den Camp H."/>
            <person name="Overmann J."/>
            <person name="Amann R."/>
            <person name="Jetten M.S.M."/>
            <person name="Mascher T."/>
            <person name="Medema M.H."/>
            <person name="Devos D.P."/>
            <person name="Kaster A.-K."/>
            <person name="Ovreas L."/>
            <person name="Rohde M."/>
            <person name="Galperin M.Y."/>
            <person name="Jogler C."/>
        </authorList>
    </citation>
    <scope>NUCLEOTIDE SEQUENCE [LARGE SCALE GENOMIC DNA]</scope>
    <source>
        <strain evidence="9 10">Poly41</strain>
    </source>
</reference>
<dbReference type="Proteomes" id="UP000319143">
    <property type="component" value="Unassembled WGS sequence"/>
</dbReference>
<dbReference type="GO" id="GO:0022857">
    <property type="term" value="F:transmembrane transporter activity"/>
    <property type="evidence" value="ECO:0007669"/>
    <property type="project" value="TreeGrafter"/>
</dbReference>
<comment type="subcellular location">
    <subcellularLocation>
        <location evidence="1">Cell inner membrane</location>
        <topology evidence="1">Multi-pass membrane protein</topology>
    </subcellularLocation>
</comment>